<dbReference type="AlphaFoldDB" id="A0A4R5LSP8"/>
<dbReference type="RefSeq" id="WP_133212418.1">
    <property type="nucleotide sequence ID" value="NZ_SMSE01000002.1"/>
</dbReference>
<evidence type="ECO:0000313" key="2">
    <source>
        <dbReference type="Proteomes" id="UP000295554"/>
    </source>
</evidence>
<sequence length="84" mass="9634">MNNPIIAITDKVMRMIKSMVYMSMRVSYRRGATTEEVSGFLAEWAPDKSDFYHEGLVERLLAELQQEGRVEQAGARWYPVGIAH</sequence>
<gene>
    <name evidence="1" type="ORF">E2F43_10625</name>
</gene>
<name>A0A4R5LSP8_9GAMM</name>
<reference evidence="1 2" key="1">
    <citation type="submission" date="2019-03" db="EMBL/GenBank/DDBJ databases">
        <title>Seongchinamella monodicae gen. nov., sp. nov., a novel member of the Gammaproteobacteria isolated from a tidal mudflat of beach.</title>
        <authorList>
            <person name="Yang H.G."/>
            <person name="Kang J.W."/>
            <person name="Lee S.D."/>
        </authorList>
    </citation>
    <scope>NUCLEOTIDE SEQUENCE [LARGE SCALE GENOMIC DNA]</scope>
    <source>
        <strain evidence="1 2">GH4-78</strain>
    </source>
</reference>
<evidence type="ECO:0000313" key="1">
    <source>
        <dbReference type="EMBL" id="TDG13943.1"/>
    </source>
</evidence>
<comment type="caution">
    <text evidence="1">The sequence shown here is derived from an EMBL/GenBank/DDBJ whole genome shotgun (WGS) entry which is preliminary data.</text>
</comment>
<organism evidence="1 2">
    <name type="scientific">Seongchinamella unica</name>
    <dbReference type="NCBI Taxonomy" id="2547392"/>
    <lineage>
        <taxon>Bacteria</taxon>
        <taxon>Pseudomonadati</taxon>
        <taxon>Pseudomonadota</taxon>
        <taxon>Gammaproteobacteria</taxon>
        <taxon>Cellvibrionales</taxon>
        <taxon>Halieaceae</taxon>
        <taxon>Seongchinamella</taxon>
    </lineage>
</organism>
<protein>
    <submittedName>
        <fullName evidence="1">Uncharacterized protein</fullName>
    </submittedName>
</protein>
<proteinExistence type="predicted"/>
<keyword evidence="2" id="KW-1185">Reference proteome</keyword>
<dbReference type="Proteomes" id="UP000295554">
    <property type="component" value="Unassembled WGS sequence"/>
</dbReference>
<dbReference type="EMBL" id="SMSE01000002">
    <property type="protein sequence ID" value="TDG13943.1"/>
    <property type="molecule type" value="Genomic_DNA"/>
</dbReference>
<dbReference type="OrthoDB" id="5739708at2"/>
<accession>A0A4R5LSP8</accession>